<sequence>MGHFLCSTNRLGFMQSSILPRLACWKKSETAREESAIQVFQTIDCRKTWAKSPVDSPWAW</sequence>
<name>A0A0E9QR27_ANGAN</name>
<accession>A0A0E9QR27</accession>
<dbReference type="AlphaFoldDB" id="A0A0E9QR27"/>
<protein>
    <submittedName>
        <fullName evidence="1">Uncharacterized protein</fullName>
    </submittedName>
</protein>
<proteinExistence type="predicted"/>
<reference evidence="1" key="1">
    <citation type="submission" date="2014-11" db="EMBL/GenBank/DDBJ databases">
        <authorList>
            <person name="Amaro Gonzalez C."/>
        </authorList>
    </citation>
    <scope>NUCLEOTIDE SEQUENCE</scope>
</reference>
<evidence type="ECO:0000313" key="1">
    <source>
        <dbReference type="EMBL" id="JAH19391.1"/>
    </source>
</evidence>
<reference evidence="1" key="2">
    <citation type="journal article" date="2015" name="Fish Shellfish Immunol.">
        <title>Early steps in the European eel (Anguilla anguilla)-Vibrio vulnificus interaction in the gills: Role of the RtxA13 toxin.</title>
        <authorList>
            <person name="Callol A."/>
            <person name="Pajuelo D."/>
            <person name="Ebbesson L."/>
            <person name="Teles M."/>
            <person name="MacKenzie S."/>
            <person name="Amaro C."/>
        </authorList>
    </citation>
    <scope>NUCLEOTIDE SEQUENCE</scope>
</reference>
<organism evidence="1">
    <name type="scientific">Anguilla anguilla</name>
    <name type="common">European freshwater eel</name>
    <name type="synonym">Muraena anguilla</name>
    <dbReference type="NCBI Taxonomy" id="7936"/>
    <lineage>
        <taxon>Eukaryota</taxon>
        <taxon>Metazoa</taxon>
        <taxon>Chordata</taxon>
        <taxon>Craniata</taxon>
        <taxon>Vertebrata</taxon>
        <taxon>Euteleostomi</taxon>
        <taxon>Actinopterygii</taxon>
        <taxon>Neopterygii</taxon>
        <taxon>Teleostei</taxon>
        <taxon>Anguilliformes</taxon>
        <taxon>Anguillidae</taxon>
        <taxon>Anguilla</taxon>
    </lineage>
</organism>
<dbReference type="EMBL" id="GBXM01089186">
    <property type="protein sequence ID" value="JAH19391.1"/>
    <property type="molecule type" value="Transcribed_RNA"/>
</dbReference>